<dbReference type="PANTHER" id="PTHR43355">
    <property type="entry name" value="FLAVIN REDUCTASE (NADPH)"/>
    <property type="match status" value="1"/>
</dbReference>
<dbReference type="InterPro" id="IPR016040">
    <property type="entry name" value="NAD(P)-bd_dom"/>
</dbReference>
<dbReference type="InterPro" id="IPR051606">
    <property type="entry name" value="Polyketide_Oxido-like"/>
</dbReference>
<comment type="caution">
    <text evidence="2">The sequence shown here is derived from an EMBL/GenBank/DDBJ whole genome shotgun (WGS) entry which is preliminary data.</text>
</comment>
<gene>
    <name evidence="2" type="ORF">ACFYXQ_45660</name>
</gene>
<dbReference type="RefSeq" id="WP_040829983.1">
    <property type="nucleotide sequence ID" value="NZ_JBIAQY010000036.1"/>
</dbReference>
<dbReference type="Pfam" id="PF13460">
    <property type="entry name" value="NAD_binding_10"/>
    <property type="match status" value="1"/>
</dbReference>
<keyword evidence="3" id="KW-1185">Reference proteome</keyword>
<dbReference type="SUPFAM" id="SSF51735">
    <property type="entry name" value="NAD(P)-binding Rossmann-fold domains"/>
    <property type="match status" value="1"/>
</dbReference>
<dbReference type="EMBL" id="JBIAQY010000036">
    <property type="protein sequence ID" value="MFF3575048.1"/>
    <property type="molecule type" value="Genomic_DNA"/>
</dbReference>
<proteinExistence type="predicted"/>
<dbReference type="PANTHER" id="PTHR43355:SF2">
    <property type="entry name" value="FLAVIN REDUCTASE (NADPH)"/>
    <property type="match status" value="1"/>
</dbReference>
<organism evidence="2 3">
    <name type="scientific">Nocardia jiangxiensis</name>
    <dbReference type="NCBI Taxonomy" id="282685"/>
    <lineage>
        <taxon>Bacteria</taxon>
        <taxon>Bacillati</taxon>
        <taxon>Actinomycetota</taxon>
        <taxon>Actinomycetes</taxon>
        <taxon>Mycobacteriales</taxon>
        <taxon>Nocardiaceae</taxon>
        <taxon>Nocardia</taxon>
    </lineage>
</organism>
<dbReference type="InterPro" id="IPR036291">
    <property type="entry name" value="NAD(P)-bd_dom_sf"/>
</dbReference>
<feature type="domain" description="NAD(P)-binding" evidence="1">
    <location>
        <begin position="7"/>
        <end position="194"/>
    </location>
</feature>
<protein>
    <submittedName>
        <fullName evidence="2">NAD(P)-dependent oxidoreductase</fullName>
    </submittedName>
</protein>
<reference evidence="2 3" key="1">
    <citation type="submission" date="2024-10" db="EMBL/GenBank/DDBJ databases">
        <title>The Natural Products Discovery Center: Release of the First 8490 Sequenced Strains for Exploring Actinobacteria Biosynthetic Diversity.</title>
        <authorList>
            <person name="Kalkreuter E."/>
            <person name="Kautsar S.A."/>
            <person name="Yang D."/>
            <person name="Bader C.D."/>
            <person name="Teijaro C.N."/>
            <person name="Fluegel L."/>
            <person name="Davis C.M."/>
            <person name="Simpson J.R."/>
            <person name="Lauterbach L."/>
            <person name="Steele A.D."/>
            <person name="Gui C."/>
            <person name="Meng S."/>
            <person name="Li G."/>
            <person name="Viehrig K."/>
            <person name="Ye F."/>
            <person name="Su P."/>
            <person name="Kiefer A.F."/>
            <person name="Nichols A."/>
            <person name="Cepeda A.J."/>
            <person name="Yan W."/>
            <person name="Fan B."/>
            <person name="Jiang Y."/>
            <person name="Adhikari A."/>
            <person name="Zheng C.-J."/>
            <person name="Schuster L."/>
            <person name="Cowan T.M."/>
            <person name="Smanski M.J."/>
            <person name="Chevrette M.G."/>
            <person name="De Carvalho L.P.S."/>
            <person name="Shen B."/>
        </authorList>
    </citation>
    <scope>NUCLEOTIDE SEQUENCE [LARGE SCALE GENOMIC DNA]</scope>
    <source>
        <strain evidence="2 3">NPDC002593</strain>
    </source>
</reference>
<evidence type="ECO:0000313" key="3">
    <source>
        <dbReference type="Proteomes" id="UP001601992"/>
    </source>
</evidence>
<dbReference type="Gene3D" id="3.40.50.720">
    <property type="entry name" value="NAD(P)-binding Rossmann-like Domain"/>
    <property type="match status" value="1"/>
</dbReference>
<name>A0ABW6SHP2_9NOCA</name>
<accession>A0ABW6SHP2</accession>
<evidence type="ECO:0000259" key="1">
    <source>
        <dbReference type="Pfam" id="PF13460"/>
    </source>
</evidence>
<evidence type="ECO:0000313" key="2">
    <source>
        <dbReference type="EMBL" id="MFF3575048.1"/>
    </source>
</evidence>
<dbReference type="Proteomes" id="UP001601992">
    <property type="component" value="Unassembled WGS sequence"/>
</dbReference>
<dbReference type="CDD" id="cd05244">
    <property type="entry name" value="BVR-B_like_SDR_a"/>
    <property type="match status" value="1"/>
</dbReference>
<sequence length="209" mass="22278">MRITLLGATGPTGLQVFEQAVQAGHEIVALVRDPARLPQPRGGRVDVVTGDATNTEDLSKALTGSDVAISTLGAGKNFKSDIATQATRAFIPAAHAAGLQRVIWLSALGVGDTAGQTPTLVKFAIRVMMGKLFDDKAVADDMLRSSDLDWTLVYPMILTDGPRTRLYRTIDLPSSGKVGSRISRADVADFMLRAALGNEWSHHNVAVAR</sequence>